<keyword evidence="2" id="KW-1185">Reference proteome</keyword>
<protein>
    <submittedName>
        <fullName evidence="1">Uncharacterized protein</fullName>
    </submittedName>
</protein>
<dbReference type="AlphaFoldDB" id="A0AAN7YWK3"/>
<evidence type="ECO:0000313" key="1">
    <source>
        <dbReference type="EMBL" id="KAK5628040.1"/>
    </source>
</evidence>
<organism evidence="1 2">
    <name type="scientific">Xylaria bambusicola</name>
    <dbReference type="NCBI Taxonomy" id="326684"/>
    <lineage>
        <taxon>Eukaryota</taxon>
        <taxon>Fungi</taxon>
        <taxon>Dikarya</taxon>
        <taxon>Ascomycota</taxon>
        <taxon>Pezizomycotina</taxon>
        <taxon>Sordariomycetes</taxon>
        <taxon>Xylariomycetidae</taxon>
        <taxon>Xylariales</taxon>
        <taxon>Xylariaceae</taxon>
        <taxon>Xylaria</taxon>
    </lineage>
</organism>
<comment type="caution">
    <text evidence="1">The sequence shown here is derived from an EMBL/GenBank/DDBJ whole genome shotgun (WGS) entry which is preliminary data.</text>
</comment>
<reference evidence="1 2" key="1">
    <citation type="submission" date="2023-10" db="EMBL/GenBank/DDBJ databases">
        <title>Draft genome sequence of Xylaria bambusicola isolate GMP-LS, the root and basal stem rot pathogen of sugarcane in Indonesia.</title>
        <authorList>
            <person name="Selvaraj P."/>
            <person name="Muralishankar V."/>
            <person name="Muruganantham S."/>
            <person name="Sp S."/>
            <person name="Haryani S."/>
            <person name="Lau K.J.X."/>
            <person name="Naqvi N.I."/>
        </authorList>
    </citation>
    <scope>NUCLEOTIDE SEQUENCE [LARGE SCALE GENOMIC DNA]</scope>
    <source>
        <strain evidence="1">GMP-LS</strain>
    </source>
</reference>
<evidence type="ECO:0000313" key="2">
    <source>
        <dbReference type="Proteomes" id="UP001305414"/>
    </source>
</evidence>
<name>A0AAN7YWK3_9PEZI</name>
<gene>
    <name evidence="1" type="ORF">RRF57_003755</name>
</gene>
<sequence>MSMGQDPVHHLEDYRVLQHSVVVELAKILDFGNTSLVVPELILLESKCHSVKNIVNDSKCKAWVISVYSTEKDRENMDATVLNLSRPREYLRENSHHLEFPY</sequence>
<dbReference type="EMBL" id="JAWHQM010000007">
    <property type="protein sequence ID" value="KAK5628040.1"/>
    <property type="molecule type" value="Genomic_DNA"/>
</dbReference>
<dbReference type="Proteomes" id="UP001305414">
    <property type="component" value="Unassembled WGS sequence"/>
</dbReference>
<accession>A0AAN7YWK3</accession>
<proteinExistence type="predicted"/>